<reference evidence="1 3" key="1">
    <citation type="submission" date="2016-10" db="EMBL/GenBank/DDBJ databases">
        <title>Complete Genome Sequence of Acetogen Clostridium formicoaceticum ATCC 27076.</title>
        <authorList>
            <person name="Bao T."/>
            <person name="Cheng C."/>
            <person name="Zhao J."/>
            <person name="Yang S.-T."/>
            <person name="Wang J."/>
            <person name="Wang M."/>
        </authorList>
    </citation>
    <scope>NUCLEOTIDE SEQUENCE [LARGE SCALE GENOMIC DNA]</scope>
    <source>
        <strain evidence="1 3">ATCC 27076</strain>
    </source>
</reference>
<dbReference type="EMBL" id="CP020559">
    <property type="protein sequence ID" value="ARE87134.1"/>
    <property type="molecule type" value="Genomic_DNA"/>
</dbReference>
<dbReference type="AlphaFoldDB" id="A0AAC9WFW5"/>
<reference evidence="2 4" key="2">
    <citation type="submission" date="2017-03" db="EMBL/GenBank/DDBJ databases">
        <title>Complete sequence of Clostridium formicaceticum DSM 92.</title>
        <authorList>
            <person name="Poehlein A."/>
            <person name="Karl M."/>
            <person name="Bengelsdorf F.R."/>
            <person name="Duerre P."/>
            <person name="Daniel R."/>
        </authorList>
    </citation>
    <scope>NUCLEOTIDE SEQUENCE [LARGE SCALE GENOMIC DNA]</scope>
    <source>
        <strain evidence="2 4">DSM 92</strain>
    </source>
</reference>
<evidence type="ECO:0000313" key="3">
    <source>
        <dbReference type="Proteomes" id="UP000177894"/>
    </source>
</evidence>
<dbReference type="RefSeq" id="WP_070968742.1">
    <property type="nucleotide sequence ID" value="NZ_CP017603.1"/>
</dbReference>
<dbReference type="NCBIfam" id="NF045477">
    <property type="entry name" value="LPO_1073_dom"/>
    <property type="match status" value="1"/>
</dbReference>
<gene>
    <name evidence="1" type="ORF">BJL90_12985</name>
    <name evidence="2" type="ORF">CLFO_15200</name>
</gene>
<evidence type="ECO:0000313" key="1">
    <source>
        <dbReference type="EMBL" id="AOY76701.1"/>
    </source>
</evidence>
<keyword evidence="3" id="KW-1185">Reference proteome</keyword>
<dbReference type="KEGG" id="cfm:BJL90_12985"/>
<organism evidence="2 4">
    <name type="scientific">Clostridium formicaceticum</name>
    <dbReference type="NCBI Taxonomy" id="1497"/>
    <lineage>
        <taxon>Bacteria</taxon>
        <taxon>Bacillati</taxon>
        <taxon>Bacillota</taxon>
        <taxon>Clostridia</taxon>
        <taxon>Eubacteriales</taxon>
        <taxon>Clostridiaceae</taxon>
        <taxon>Clostridium</taxon>
    </lineage>
</organism>
<evidence type="ECO:0000313" key="2">
    <source>
        <dbReference type="EMBL" id="ARE87134.1"/>
    </source>
</evidence>
<evidence type="ECO:0000313" key="4">
    <source>
        <dbReference type="Proteomes" id="UP000192478"/>
    </source>
</evidence>
<proteinExistence type="predicted"/>
<protein>
    <submittedName>
        <fullName evidence="2">Uncharacterized protein</fullName>
    </submittedName>
</protein>
<accession>A0AAC9WFW5</accession>
<dbReference type="EMBL" id="CP017603">
    <property type="protein sequence ID" value="AOY76701.1"/>
    <property type="molecule type" value="Genomic_DNA"/>
</dbReference>
<dbReference type="Proteomes" id="UP000177894">
    <property type="component" value="Chromosome"/>
</dbReference>
<sequence length="280" mass="31532">MNDRQKQSLGNNSSAIQVSGDMIVGSSYKDIKEIFMDLFEMNFPRIQDVARQEADIRVSKGLDSLEDALSRHHDSIDTERFIDPNIQYELQGLGKSFARFGDKCNYELLSELFATLLNKDATDVVSLIAGEALQVVPKLTKRHVSVLTLMCLVYDLTMDDSTLSRVNSIIDPIVKRINSVDMTRLLDLSYLTTMNCMRGRAITISNNQPLIITNTDEYKAVGSKNFRETNAVAPYKNLSLIVDWMNLCQAGRYELTPLGRLIGMTYINDLVGLNVNDFII</sequence>
<name>A0AAC9WFW5_9CLOT</name>
<dbReference type="InterPro" id="IPR053773">
    <property type="entry name" value="Vpar_1526-like"/>
</dbReference>
<dbReference type="Proteomes" id="UP000192478">
    <property type="component" value="Chromosome"/>
</dbReference>